<evidence type="ECO:0000259" key="4">
    <source>
        <dbReference type="PROSITE" id="PS50001"/>
    </source>
</evidence>
<dbReference type="PANTHER" id="PTHR14388">
    <property type="entry name" value="T CELL-SPECIFIC ADAPTER PROTEIN TSAD"/>
    <property type="match status" value="1"/>
</dbReference>
<dbReference type="SUPFAM" id="SSF55550">
    <property type="entry name" value="SH2 domain"/>
    <property type="match status" value="1"/>
</dbReference>
<dbReference type="AlphaFoldDB" id="A0ABD0YCY5"/>
<dbReference type="SMART" id="SM00252">
    <property type="entry name" value="SH2"/>
    <property type="match status" value="1"/>
</dbReference>
<feature type="region of interest" description="Disordered" evidence="3">
    <location>
        <begin position="232"/>
        <end position="275"/>
    </location>
</feature>
<evidence type="ECO:0000313" key="5">
    <source>
        <dbReference type="EMBL" id="KAL1023092.1"/>
    </source>
</evidence>
<sequence length="329" mass="37030">MNKTQAQGAYNPYSWFTEFQRDCVFRNGIVPEWFHGVISRKTAEEMLTFKPIGNFLIRVSESRIGYTLSYRATDRCRHFMIDVLKDNNYKIVGEDTSYRSLQDLVKYHQRVPISPFNEKLTGACGQVSNEQTNYAELLYPKRQPVNTTLLPKTNSDTNLKPMEDIPCALPHLPNTFIHPASPLSNTTKPPVPPNSHLQTRLYPCLETMLNPCSTQSPSMVDYTAKPLPVPRMLQADSKGQPDQPAALPTKTPAKPPRKIKSSAAPEGSAESRAVCTNTAQTRPIESQQELNPTQQKSQAVKSVVSNLTHFKNKFLKKKECVRGAHVCRD</sequence>
<gene>
    <name evidence="5" type="ORF">UPYG_G00036310</name>
</gene>
<proteinExistence type="predicted"/>
<dbReference type="PRINTS" id="PR00401">
    <property type="entry name" value="SH2DOMAIN"/>
</dbReference>
<keyword evidence="1 2" id="KW-0727">SH2 domain</keyword>
<dbReference type="InterPro" id="IPR000980">
    <property type="entry name" value="SH2"/>
</dbReference>
<evidence type="ECO:0000256" key="1">
    <source>
        <dbReference type="ARBA" id="ARBA00022999"/>
    </source>
</evidence>
<dbReference type="InterPro" id="IPR036860">
    <property type="entry name" value="SH2_dom_sf"/>
</dbReference>
<name>A0ABD0YCY5_UMBPY</name>
<evidence type="ECO:0000313" key="6">
    <source>
        <dbReference type="Proteomes" id="UP001557470"/>
    </source>
</evidence>
<evidence type="ECO:0000256" key="2">
    <source>
        <dbReference type="PROSITE-ProRule" id="PRU00191"/>
    </source>
</evidence>
<dbReference type="EMBL" id="JAGEUA010000001">
    <property type="protein sequence ID" value="KAL1023092.1"/>
    <property type="molecule type" value="Genomic_DNA"/>
</dbReference>
<comment type="caution">
    <text evidence="5">The sequence shown here is derived from an EMBL/GenBank/DDBJ whole genome shotgun (WGS) entry which is preliminary data.</text>
</comment>
<dbReference type="Proteomes" id="UP001557470">
    <property type="component" value="Unassembled WGS sequence"/>
</dbReference>
<accession>A0ABD0YCY5</accession>
<dbReference type="Pfam" id="PF00017">
    <property type="entry name" value="SH2"/>
    <property type="match status" value="1"/>
</dbReference>
<dbReference type="PROSITE" id="PS50001">
    <property type="entry name" value="SH2"/>
    <property type="match status" value="1"/>
</dbReference>
<feature type="region of interest" description="Disordered" evidence="3">
    <location>
        <begin position="280"/>
        <end position="299"/>
    </location>
</feature>
<evidence type="ECO:0000256" key="3">
    <source>
        <dbReference type="SAM" id="MobiDB-lite"/>
    </source>
</evidence>
<organism evidence="5 6">
    <name type="scientific">Umbra pygmaea</name>
    <name type="common">Eastern mudminnow</name>
    <dbReference type="NCBI Taxonomy" id="75934"/>
    <lineage>
        <taxon>Eukaryota</taxon>
        <taxon>Metazoa</taxon>
        <taxon>Chordata</taxon>
        <taxon>Craniata</taxon>
        <taxon>Vertebrata</taxon>
        <taxon>Euteleostomi</taxon>
        <taxon>Actinopterygii</taxon>
        <taxon>Neopterygii</taxon>
        <taxon>Teleostei</taxon>
        <taxon>Protacanthopterygii</taxon>
        <taxon>Esociformes</taxon>
        <taxon>Umbridae</taxon>
        <taxon>Umbra</taxon>
    </lineage>
</organism>
<keyword evidence="6" id="KW-1185">Reference proteome</keyword>
<reference evidence="5 6" key="1">
    <citation type="submission" date="2024-06" db="EMBL/GenBank/DDBJ databases">
        <authorList>
            <person name="Pan Q."/>
            <person name="Wen M."/>
            <person name="Jouanno E."/>
            <person name="Zahm M."/>
            <person name="Klopp C."/>
            <person name="Cabau C."/>
            <person name="Louis A."/>
            <person name="Berthelot C."/>
            <person name="Parey E."/>
            <person name="Roest Crollius H."/>
            <person name="Montfort J."/>
            <person name="Robinson-Rechavi M."/>
            <person name="Bouchez O."/>
            <person name="Lampietro C."/>
            <person name="Lopez Roques C."/>
            <person name="Donnadieu C."/>
            <person name="Postlethwait J."/>
            <person name="Bobe J."/>
            <person name="Verreycken H."/>
            <person name="Guiguen Y."/>
        </authorList>
    </citation>
    <scope>NUCLEOTIDE SEQUENCE [LARGE SCALE GENOMIC DNA]</scope>
    <source>
        <strain evidence="5">Up_M1</strain>
        <tissue evidence="5">Testis</tissue>
    </source>
</reference>
<dbReference type="PANTHER" id="PTHR14388:SF3">
    <property type="entry name" value="HEMATOPOIETIC SH2 DOMAIN-CONTAINING PROTEIN"/>
    <property type="match status" value="1"/>
</dbReference>
<dbReference type="Gene3D" id="3.30.505.10">
    <property type="entry name" value="SH2 domain"/>
    <property type="match status" value="1"/>
</dbReference>
<protein>
    <recommendedName>
        <fullName evidence="4">SH2 domain-containing protein</fullName>
    </recommendedName>
</protein>
<feature type="domain" description="SH2" evidence="4">
    <location>
        <begin position="33"/>
        <end position="124"/>
    </location>
</feature>